<evidence type="ECO:0000313" key="5">
    <source>
        <dbReference type="WBParaSite" id="SSLN_0000645001-mRNA-1"/>
    </source>
</evidence>
<sequence length="289" mass="30490">MVGSNLSARTSVQQWHRALNPPGGKPIQPTGESVVPTVASVMRSVKVAAEGGLLRMLYGGPLGTYLSGYYAPGAGSTAAVPPTASSSASSSASSVYPISSSGTTGAGGLTRSRSSRFRTPSSYTVSSTGAGAASASVPNNRSSFFTPQTSSDSKKRFTSTGSGSTSTTRYTRPSYTTTVSSTPLASSSMSPGLESSAGPDYKALYEAEKSETTQLRTSISAKQKQLDEIRLQLEDTRKAHHPADPDQRKAERQISDREEEMKVLEALRAESEKLKAEHRALTRVVSHLM</sequence>
<feature type="region of interest" description="Disordered" evidence="1">
    <location>
        <begin position="234"/>
        <end position="256"/>
    </location>
</feature>
<evidence type="ECO:0000259" key="2">
    <source>
        <dbReference type="Pfam" id="PF15898"/>
    </source>
</evidence>
<name>A0A183SPV5_SCHSO</name>
<dbReference type="AlphaFoldDB" id="A0A183SPV5"/>
<dbReference type="EMBL" id="UYSU01033606">
    <property type="protein sequence ID" value="VDL92638.1"/>
    <property type="molecule type" value="Genomic_DNA"/>
</dbReference>
<evidence type="ECO:0000313" key="3">
    <source>
        <dbReference type="EMBL" id="VDL92638.1"/>
    </source>
</evidence>
<feature type="compositionally biased region" description="Low complexity" evidence="1">
    <location>
        <begin position="158"/>
        <end position="190"/>
    </location>
</feature>
<keyword evidence="4" id="KW-1185">Reference proteome</keyword>
<evidence type="ECO:0000256" key="1">
    <source>
        <dbReference type="SAM" id="MobiDB-lite"/>
    </source>
</evidence>
<reference evidence="5" key="1">
    <citation type="submission" date="2016-06" db="UniProtKB">
        <authorList>
            <consortium name="WormBaseParasite"/>
        </authorList>
    </citation>
    <scope>IDENTIFICATION</scope>
</reference>
<dbReference type="GO" id="GO:0019901">
    <property type="term" value="F:protein kinase binding"/>
    <property type="evidence" value="ECO:0007669"/>
    <property type="project" value="InterPro"/>
</dbReference>
<organism evidence="5">
    <name type="scientific">Schistocephalus solidus</name>
    <name type="common">Tapeworm</name>
    <dbReference type="NCBI Taxonomy" id="70667"/>
    <lineage>
        <taxon>Eukaryota</taxon>
        <taxon>Metazoa</taxon>
        <taxon>Spiralia</taxon>
        <taxon>Lophotrochozoa</taxon>
        <taxon>Platyhelminthes</taxon>
        <taxon>Cestoda</taxon>
        <taxon>Eucestoda</taxon>
        <taxon>Diphyllobothriidea</taxon>
        <taxon>Diphyllobothriidae</taxon>
        <taxon>Schistocephalus</taxon>
    </lineage>
</organism>
<proteinExistence type="predicted"/>
<protein>
    <submittedName>
        <fullName evidence="5">Protein phosphatase 1 regulatory subunit 12B</fullName>
    </submittedName>
</protein>
<dbReference type="STRING" id="70667.A0A183SPV5"/>
<feature type="compositionally biased region" description="Low complexity" evidence="1">
    <location>
        <begin position="76"/>
        <end position="137"/>
    </location>
</feature>
<feature type="region of interest" description="Disordered" evidence="1">
    <location>
        <begin position="76"/>
        <end position="198"/>
    </location>
</feature>
<dbReference type="OrthoDB" id="539213at2759"/>
<reference evidence="3 4" key="2">
    <citation type="submission" date="2018-11" db="EMBL/GenBank/DDBJ databases">
        <authorList>
            <consortium name="Pathogen Informatics"/>
        </authorList>
    </citation>
    <scope>NUCLEOTIDE SEQUENCE [LARGE SCALE GENOMIC DNA]</scope>
    <source>
        <strain evidence="3 4">NST_G2</strain>
    </source>
</reference>
<accession>A0A183SPV5</accession>
<dbReference type="Proteomes" id="UP000275846">
    <property type="component" value="Unassembled WGS sequence"/>
</dbReference>
<dbReference type="Pfam" id="PF15898">
    <property type="entry name" value="PRKG1_interact"/>
    <property type="match status" value="1"/>
</dbReference>
<evidence type="ECO:0000313" key="4">
    <source>
        <dbReference type="Proteomes" id="UP000275846"/>
    </source>
</evidence>
<feature type="domain" description="cGMP-dependent protein kinase interacting" evidence="2">
    <location>
        <begin position="200"/>
        <end position="288"/>
    </location>
</feature>
<feature type="compositionally biased region" description="Polar residues" evidence="1">
    <location>
        <begin position="138"/>
        <end position="151"/>
    </location>
</feature>
<gene>
    <name evidence="3" type="ORF">SSLN_LOCUS6253</name>
</gene>
<dbReference type="WBParaSite" id="SSLN_0000645001-mRNA-1">
    <property type="protein sequence ID" value="SSLN_0000645001-mRNA-1"/>
    <property type="gene ID" value="SSLN_0000645001"/>
</dbReference>
<dbReference type="InterPro" id="IPR031775">
    <property type="entry name" value="PRKG1_interact"/>
</dbReference>
<dbReference type="Gene3D" id="6.10.250.1820">
    <property type="match status" value="1"/>
</dbReference>